<reference evidence="9 10" key="1">
    <citation type="submission" date="2017-07" db="EMBL/GenBank/DDBJ databases">
        <title>An improved, manually edited Actinidia chinensis var. chinensis (kiwifruit) genome highlights the challenges associated with draft genomes and gene prediction in plants.</title>
        <authorList>
            <person name="Pilkington S."/>
            <person name="Crowhurst R."/>
            <person name="Hilario E."/>
            <person name="Nardozza S."/>
            <person name="Fraser L."/>
            <person name="Peng Y."/>
            <person name="Gunaseelan K."/>
            <person name="Simpson R."/>
            <person name="Tahir J."/>
            <person name="Deroles S."/>
            <person name="Templeton K."/>
            <person name="Luo Z."/>
            <person name="Davy M."/>
            <person name="Cheng C."/>
            <person name="Mcneilage M."/>
            <person name="Scaglione D."/>
            <person name="Liu Y."/>
            <person name="Zhang Q."/>
            <person name="Datson P."/>
            <person name="De Silva N."/>
            <person name="Gardiner S."/>
            <person name="Bassett H."/>
            <person name="Chagne D."/>
            <person name="Mccallum J."/>
            <person name="Dzierzon H."/>
            <person name="Deng C."/>
            <person name="Wang Y.-Y."/>
            <person name="Barron N."/>
            <person name="Manako K."/>
            <person name="Bowen J."/>
            <person name="Foster T."/>
            <person name="Erridge Z."/>
            <person name="Tiffin H."/>
            <person name="Waite C."/>
            <person name="Davies K."/>
            <person name="Grierson E."/>
            <person name="Laing W."/>
            <person name="Kirk R."/>
            <person name="Chen X."/>
            <person name="Wood M."/>
            <person name="Montefiori M."/>
            <person name="Brummell D."/>
            <person name="Schwinn K."/>
            <person name="Catanach A."/>
            <person name="Fullerton C."/>
            <person name="Li D."/>
            <person name="Meiyalaghan S."/>
            <person name="Nieuwenhuizen N."/>
            <person name="Read N."/>
            <person name="Prakash R."/>
            <person name="Hunter D."/>
            <person name="Zhang H."/>
            <person name="Mckenzie M."/>
            <person name="Knabel M."/>
            <person name="Harris A."/>
            <person name="Allan A."/>
            <person name="Chen A."/>
            <person name="Janssen B."/>
            <person name="Plunkett B."/>
            <person name="Dwamena C."/>
            <person name="Voogd C."/>
            <person name="Leif D."/>
            <person name="Lafferty D."/>
            <person name="Souleyre E."/>
            <person name="Varkonyi-Gasic E."/>
            <person name="Gambi F."/>
            <person name="Hanley J."/>
            <person name="Yao J.-L."/>
            <person name="Cheung J."/>
            <person name="David K."/>
            <person name="Warren B."/>
            <person name="Marsh K."/>
            <person name="Snowden K."/>
            <person name="Lin-Wang K."/>
            <person name="Brian L."/>
            <person name="Martinez-Sanchez M."/>
            <person name="Wang M."/>
            <person name="Ileperuma N."/>
            <person name="Macnee N."/>
            <person name="Campin R."/>
            <person name="Mcatee P."/>
            <person name="Drummond R."/>
            <person name="Espley R."/>
            <person name="Ireland H."/>
            <person name="Wu R."/>
            <person name="Atkinson R."/>
            <person name="Karunairetnam S."/>
            <person name="Bulley S."/>
            <person name="Chunkath S."/>
            <person name="Hanley Z."/>
            <person name="Storey R."/>
            <person name="Thrimawithana A."/>
            <person name="Thomson S."/>
            <person name="David C."/>
            <person name="Testolin R."/>
        </authorList>
    </citation>
    <scope>NUCLEOTIDE SEQUENCE [LARGE SCALE GENOMIC DNA]</scope>
    <source>
        <strain evidence="10">cv. Red5</strain>
        <tissue evidence="9">Young leaf</tissue>
    </source>
</reference>
<dbReference type="GO" id="GO:0016020">
    <property type="term" value="C:membrane"/>
    <property type="evidence" value="ECO:0007669"/>
    <property type="project" value="UniProtKB-SubCell"/>
</dbReference>
<dbReference type="Proteomes" id="UP000241394">
    <property type="component" value="Chromosome LG21"/>
</dbReference>
<dbReference type="InParanoid" id="A0A2R6Q1Z7"/>
<dbReference type="GO" id="GO:0005794">
    <property type="term" value="C:Golgi apparatus"/>
    <property type="evidence" value="ECO:0007669"/>
    <property type="project" value="TreeGrafter"/>
</dbReference>
<dbReference type="GO" id="GO:0016413">
    <property type="term" value="F:O-acetyltransferase activity"/>
    <property type="evidence" value="ECO:0007669"/>
    <property type="project" value="InterPro"/>
</dbReference>
<evidence type="ECO:0000259" key="8">
    <source>
        <dbReference type="Pfam" id="PF14416"/>
    </source>
</evidence>
<feature type="domain" description="Trichome birefringence-like N-terminal" evidence="8">
    <location>
        <begin position="1"/>
        <end position="28"/>
    </location>
</feature>
<evidence type="ECO:0000256" key="6">
    <source>
        <dbReference type="ARBA" id="ARBA00023136"/>
    </source>
</evidence>
<dbReference type="Gramene" id="PSS00427">
    <property type="protein sequence ID" value="PSS00427"/>
    <property type="gene ID" value="CEY00_Acc24396"/>
</dbReference>
<dbReference type="Pfam" id="PF13839">
    <property type="entry name" value="PC-Esterase"/>
    <property type="match status" value="1"/>
</dbReference>
<dbReference type="InterPro" id="IPR029962">
    <property type="entry name" value="TBL"/>
</dbReference>
<sequence>MDDGMACEKFGRKDLNYQYWRWQPHDCDLPRFNGEAMLKMLRGKRLVFVGDSLNRNQWVSMVCLVEKHIPPEMKSLHFEYNGSLVTFKATEYNSSIDFYWAPLLVESNCDDPWSHRIQDRVVRVDAIEKHARHWADADILVFNSYIWWRWLKVKILWGSFESPDGNYEELEVLRVYEMVLKTWSDWLEAHVNRTNTKLFFVSMSPTHAWAEGWGNSGDQNCYNETEPISKEGYWGRDSDPNMMRIVGKAISRLKTRGLEVQMVNITQLSEYRKEAHSSIYRKHWDPLTEEQLAKPQSYADCIHWCLPGVPDVWNQFLYAYLSSYR</sequence>
<dbReference type="OrthoDB" id="2016263at2759"/>
<keyword evidence="4" id="KW-0735">Signal-anchor</keyword>
<dbReference type="EMBL" id="NKQK01000021">
    <property type="protein sequence ID" value="PSS00427.1"/>
    <property type="molecule type" value="Genomic_DNA"/>
</dbReference>
<proteinExistence type="inferred from homology"/>
<feature type="domain" description="Trichome birefringence-like C-terminal" evidence="7">
    <location>
        <begin position="29"/>
        <end position="319"/>
    </location>
</feature>
<keyword evidence="5" id="KW-1133">Transmembrane helix</keyword>
<evidence type="ECO:0000256" key="1">
    <source>
        <dbReference type="ARBA" id="ARBA00004167"/>
    </source>
</evidence>
<evidence type="ECO:0000313" key="10">
    <source>
        <dbReference type="Proteomes" id="UP000241394"/>
    </source>
</evidence>
<evidence type="ECO:0000313" key="9">
    <source>
        <dbReference type="EMBL" id="PSS00427.1"/>
    </source>
</evidence>
<dbReference type="Pfam" id="PF14416">
    <property type="entry name" value="PMR5N"/>
    <property type="match status" value="1"/>
</dbReference>
<comment type="subcellular location">
    <subcellularLocation>
        <location evidence="1">Membrane</location>
        <topology evidence="1">Single-pass membrane protein</topology>
    </subcellularLocation>
</comment>
<evidence type="ECO:0000256" key="5">
    <source>
        <dbReference type="ARBA" id="ARBA00022989"/>
    </source>
</evidence>
<gene>
    <name evidence="9" type="ORF">CEY00_Acc24396</name>
</gene>
<evidence type="ECO:0000256" key="3">
    <source>
        <dbReference type="ARBA" id="ARBA00022692"/>
    </source>
</evidence>
<evidence type="ECO:0000259" key="7">
    <source>
        <dbReference type="Pfam" id="PF13839"/>
    </source>
</evidence>
<name>A0A2R6Q1Z7_ACTCC</name>
<keyword evidence="3" id="KW-0812">Transmembrane</keyword>
<evidence type="ECO:0000256" key="2">
    <source>
        <dbReference type="ARBA" id="ARBA00007727"/>
    </source>
</evidence>
<organism evidence="9 10">
    <name type="scientific">Actinidia chinensis var. chinensis</name>
    <name type="common">Chinese soft-hair kiwi</name>
    <dbReference type="NCBI Taxonomy" id="1590841"/>
    <lineage>
        <taxon>Eukaryota</taxon>
        <taxon>Viridiplantae</taxon>
        <taxon>Streptophyta</taxon>
        <taxon>Embryophyta</taxon>
        <taxon>Tracheophyta</taxon>
        <taxon>Spermatophyta</taxon>
        <taxon>Magnoliopsida</taxon>
        <taxon>eudicotyledons</taxon>
        <taxon>Gunneridae</taxon>
        <taxon>Pentapetalae</taxon>
        <taxon>asterids</taxon>
        <taxon>Ericales</taxon>
        <taxon>Actinidiaceae</taxon>
        <taxon>Actinidia</taxon>
    </lineage>
</organism>
<dbReference type="OMA" id="HANAWRD"/>
<dbReference type="PANTHER" id="PTHR32285:SF11">
    <property type="entry name" value="PROTEIN TRICHOME BIREFRINGENCE-LIKE 34"/>
    <property type="match status" value="1"/>
</dbReference>
<evidence type="ECO:0000256" key="4">
    <source>
        <dbReference type="ARBA" id="ARBA00022968"/>
    </source>
</evidence>
<dbReference type="AlphaFoldDB" id="A0A2R6Q1Z7"/>
<comment type="caution">
    <text evidence="9">The sequence shown here is derived from an EMBL/GenBank/DDBJ whole genome shotgun (WGS) entry which is preliminary data.</text>
</comment>
<accession>A0A2R6Q1Z7</accession>
<protein>
    <submittedName>
        <fullName evidence="9">Protein trichome birefringence-like</fullName>
    </submittedName>
</protein>
<dbReference type="InterPro" id="IPR026057">
    <property type="entry name" value="TBL_C"/>
</dbReference>
<keyword evidence="10" id="KW-1185">Reference proteome</keyword>
<keyword evidence="6" id="KW-0472">Membrane</keyword>
<reference evidence="10" key="2">
    <citation type="journal article" date="2018" name="BMC Genomics">
        <title>A manually annotated Actinidia chinensis var. chinensis (kiwifruit) genome highlights the challenges associated with draft genomes and gene prediction in plants.</title>
        <authorList>
            <person name="Pilkington S.M."/>
            <person name="Crowhurst R."/>
            <person name="Hilario E."/>
            <person name="Nardozza S."/>
            <person name="Fraser L."/>
            <person name="Peng Y."/>
            <person name="Gunaseelan K."/>
            <person name="Simpson R."/>
            <person name="Tahir J."/>
            <person name="Deroles S.C."/>
            <person name="Templeton K."/>
            <person name="Luo Z."/>
            <person name="Davy M."/>
            <person name="Cheng C."/>
            <person name="McNeilage M."/>
            <person name="Scaglione D."/>
            <person name="Liu Y."/>
            <person name="Zhang Q."/>
            <person name="Datson P."/>
            <person name="De Silva N."/>
            <person name="Gardiner S.E."/>
            <person name="Bassett H."/>
            <person name="Chagne D."/>
            <person name="McCallum J."/>
            <person name="Dzierzon H."/>
            <person name="Deng C."/>
            <person name="Wang Y.Y."/>
            <person name="Barron L."/>
            <person name="Manako K."/>
            <person name="Bowen J."/>
            <person name="Foster T.M."/>
            <person name="Erridge Z.A."/>
            <person name="Tiffin H."/>
            <person name="Waite C.N."/>
            <person name="Davies K.M."/>
            <person name="Grierson E.P."/>
            <person name="Laing W.A."/>
            <person name="Kirk R."/>
            <person name="Chen X."/>
            <person name="Wood M."/>
            <person name="Montefiori M."/>
            <person name="Brummell D.A."/>
            <person name="Schwinn K.E."/>
            <person name="Catanach A."/>
            <person name="Fullerton C."/>
            <person name="Li D."/>
            <person name="Meiyalaghan S."/>
            <person name="Nieuwenhuizen N."/>
            <person name="Read N."/>
            <person name="Prakash R."/>
            <person name="Hunter D."/>
            <person name="Zhang H."/>
            <person name="McKenzie M."/>
            <person name="Knabel M."/>
            <person name="Harris A."/>
            <person name="Allan A.C."/>
            <person name="Gleave A."/>
            <person name="Chen A."/>
            <person name="Janssen B.J."/>
            <person name="Plunkett B."/>
            <person name="Ampomah-Dwamena C."/>
            <person name="Voogd C."/>
            <person name="Leif D."/>
            <person name="Lafferty D."/>
            <person name="Souleyre E.J.F."/>
            <person name="Varkonyi-Gasic E."/>
            <person name="Gambi F."/>
            <person name="Hanley J."/>
            <person name="Yao J.L."/>
            <person name="Cheung J."/>
            <person name="David K.M."/>
            <person name="Warren B."/>
            <person name="Marsh K."/>
            <person name="Snowden K.C."/>
            <person name="Lin-Wang K."/>
            <person name="Brian L."/>
            <person name="Martinez-Sanchez M."/>
            <person name="Wang M."/>
            <person name="Ileperuma N."/>
            <person name="Macnee N."/>
            <person name="Campin R."/>
            <person name="McAtee P."/>
            <person name="Drummond R.S.M."/>
            <person name="Espley R.V."/>
            <person name="Ireland H.S."/>
            <person name="Wu R."/>
            <person name="Atkinson R.G."/>
            <person name="Karunairetnam S."/>
            <person name="Bulley S."/>
            <person name="Chunkath S."/>
            <person name="Hanley Z."/>
            <person name="Storey R."/>
            <person name="Thrimawithana A.H."/>
            <person name="Thomson S."/>
            <person name="David C."/>
            <person name="Testolin R."/>
            <person name="Huang H."/>
            <person name="Hellens R.P."/>
            <person name="Schaffer R.J."/>
        </authorList>
    </citation>
    <scope>NUCLEOTIDE SEQUENCE [LARGE SCALE GENOMIC DNA]</scope>
    <source>
        <strain evidence="10">cv. Red5</strain>
    </source>
</reference>
<dbReference type="PANTHER" id="PTHR32285">
    <property type="entry name" value="PROTEIN TRICHOME BIREFRINGENCE-LIKE 9-RELATED"/>
    <property type="match status" value="1"/>
</dbReference>
<comment type="similarity">
    <text evidence="2">Belongs to the PC-esterase family. TBL subfamily.</text>
</comment>
<dbReference type="InterPro" id="IPR025846">
    <property type="entry name" value="TBL_N"/>
</dbReference>